<dbReference type="Gene3D" id="3.40.50.2300">
    <property type="match status" value="2"/>
</dbReference>
<proteinExistence type="predicted"/>
<dbReference type="InterPro" id="IPR000843">
    <property type="entry name" value="HTH_LacI"/>
</dbReference>
<dbReference type="PANTHER" id="PTHR30146:SF153">
    <property type="entry name" value="LACTOSE OPERON REPRESSOR"/>
    <property type="match status" value="1"/>
</dbReference>
<dbReference type="RefSeq" id="WP_307241470.1">
    <property type="nucleotide sequence ID" value="NZ_JAUSQZ010000001.1"/>
</dbReference>
<dbReference type="InterPro" id="IPR046335">
    <property type="entry name" value="LacI/GalR-like_sensor"/>
</dbReference>
<feature type="domain" description="HTH lacI-type" evidence="4">
    <location>
        <begin position="4"/>
        <end position="58"/>
    </location>
</feature>
<dbReference type="PANTHER" id="PTHR30146">
    <property type="entry name" value="LACI-RELATED TRANSCRIPTIONAL REPRESSOR"/>
    <property type="match status" value="1"/>
</dbReference>
<keyword evidence="3" id="KW-0804">Transcription</keyword>
<dbReference type="Gene3D" id="1.10.260.40">
    <property type="entry name" value="lambda repressor-like DNA-binding domains"/>
    <property type="match status" value="1"/>
</dbReference>
<dbReference type="InterPro" id="IPR010982">
    <property type="entry name" value="Lambda_DNA-bd_dom_sf"/>
</dbReference>
<evidence type="ECO:0000259" key="4">
    <source>
        <dbReference type="PROSITE" id="PS50932"/>
    </source>
</evidence>
<dbReference type="Proteomes" id="UP001235712">
    <property type="component" value="Unassembled WGS sequence"/>
</dbReference>
<gene>
    <name evidence="5" type="ORF">J2S57_002305</name>
</gene>
<dbReference type="GO" id="GO:0003677">
    <property type="term" value="F:DNA binding"/>
    <property type="evidence" value="ECO:0007669"/>
    <property type="project" value="UniProtKB-KW"/>
</dbReference>
<protein>
    <submittedName>
        <fullName evidence="5">DNA-binding LacI/PurR family transcriptional regulator</fullName>
    </submittedName>
</protein>
<dbReference type="CDD" id="cd01392">
    <property type="entry name" value="HTH_LacI"/>
    <property type="match status" value="1"/>
</dbReference>
<dbReference type="PROSITE" id="PS00356">
    <property type="entry name" value="HTH_LACI_1"/>
    <property type="match status" value="1"/>
</dbReference>
<accession>A0ABT9P1I8</accession>
<dbReference type="SUPFAM" id="SSF47413">
    <property type="entry name" value="lambda repressor-like DNA-binding domains"/>
    <property type="match status" value="1"/>
</dbReference>
<keyword evidence="2 5" id="KW-0238">DNA-binding</keyword>
<evidence type="ECO:0000313" key="5">
    <source>
        <dbReference type="EMBL" id="MDP9826556.1"/>
    </source>
</evidence>
<evidence type="ECO:0000256" key="1">
    <source>
        <dbReference type="ARBA" id="ARBA00023015"/>
    </source>
</evidence>
<dbReference type="SUPFAM" id="SSF53822">
    <property type="entry name" value="Periplasmic binding protein-like I"/>
    <property type="match status" value="1"/>
</dbReference>
<dbReference type="EMBL" id="JAUSQZ010000001">
    <property type="protein sequence ID" value="MDP9826556.1"/>
    <property type="molecule type" value="Genomic_DNA"/>
</dbReference>
<dbReference type="PROSITE" id="PS50932">
    <property type="entry name" value="HTH_LACI_2"/>
    <property type="match status" value="1"/>
</dbReference>
<dbReference type="Pfam" id="PF13377">
    <property type="entry name" value="Peripla_BP_3"/>
    <property type="match status" value="1"/>
</dbReference>
<evidence type="ECO:0000313" key="6">
    <source>
        <dbReference type="Proteomes" id="UP001235712"/>
    </source>
</evidence>
<name>A0ABT9P1I8_9ACTN</name>
<keyword evidence="6" id="KW-1185">Reference proteome</keyword>
<keyword evidence="1" id="KW-0805">Transcription regulation</keyword>
<comment type="caution">
    <text evidence="5">The sequence shown here is derived from an EMBL/GenBank/DDBJ whole genome shotgun (WGS) entry which is preliminary data.</text>
</comment>
<reference evidence="5 6" key="1">
    <citation type="submission" date="2023-07" db="EMBL/GenBank/DDBJ databases">
        <title>Sequencing the genomes of 1000 actinobacteria strains.</title>
        <authorList>
            <person name="Klenk H.-P."/>
        </authorList>
    </citation>
    <scope>NUCLEOTIDE SEQUENCE [LARGE SCALE GENOMIC DNA]</scope>
    <source>
        <strain evidence="5 6">DSM 44388</strain>
    </source>
</reference>
<sequence length="339" mass="36484">MKEATLRDVAEVAGVSPRTVSNVVNGYARVADATRLKVEAAIAQLGYRPNVLARHLATGRSGQIVVVVPYLDTPYFAELLQAIIPVAREAGYNVLIDQSDGDREHEGRLIGNRSHRSLFDGIIYSPLGLSQEDLSGRDPALPLVVIGERTSEAQFDHVGIDDVAASTEAVRHLIGLGRRRIAAIGDQPYPTGEAAQRRTAGFRAAHAEAGLPVDESLVIGTPRFNRVDGAHAMETLLELENPPDAVFCYSDLVASGAIHTVLSRGLRVPEDIAVIGYDDIEDGRYNRPTISTISPDKEAIARLAVGRLVMRINSDEPVPGVDLRAGHRLVARQSTVGSD</sequence>
<dbReference type="Pfam" id="PF00356">
    <property type="entry name" value="LacI"/>
    <property type="match status" value="1"/>
</dbReference>
<dbReference type="InterPro" id="IPR028082">
    <property type="entry name" value="Peripla_BP_I"/>
</dbReference>
<dbReference type="CDD" id="cd06267">
    <property type="entry name" value="PBP1_LacI_sugar_binding-like"/>
    <property type="match status" value="1"/>
</dbReference>
<dbReference type="SMART" id="SM00354">
    <property type="entry name" value="HTH_LACI"/>
    <property type="match status" value="1"/>
</dbReference>
<organism evidence="5 6">
    <name type="scientific">Kineosporia succinea</name>
    <dbReference type="NCBI Taxonomy" id="84632"/>
    <lineage>
        <taxon>Bacteria</taxon>
        <taxon>Bacillati</taxon>
        <taxon>Actinomycetota</taxon>
        <taxon>Actinomycetes</taxon>
        <taxon>Kineosporiales</taxon>
        <taxon>Kineosporiaceae</taxon>
        <taxon>Kineosporia</taxon>
    </lineage>
</organism>
<evidence type="ECO:0000256" key="3">
    <source>
        <dbReference type="ARBA" id="ARBA00023163"/>
    </source>
</evidence>
<evidence type="ECO:0000256" key="2">
    <source>
        <dbReference type="ARBA" id="ARBA00023125"/>
    </source>
</evidence>